<evidence type="ECO:0000313" key="2">
    <source>
        <dbReference type="EMBL" id="AGW41436.1"/>
    </source>
</evidence>
<dbReference type="Pfam" id="PF12728">
    <property type="entry name" value="HTH_17"/>
    <property type="match status" value="1"/>
</dbReference>
<accession>U3P6M0</accession>
<dbReference type="SUPFAM" id="SSF46955">
    <property type="entry name" value="Putative DNA-binding domain"/>
    <property type="match status" value="1"/>
</dbReference>
<dbReference type="InterPro" id="IPR010093">
    <property type="entry name" value="SinI_DNA-bd"/>
</dbReference>
<gene>
    <name evidence="2" type="ORF">O159_13670</name>
</gene>
<reference evidence="2 3" key="1">
    <citation type="journal article" date="2013" name="Genome Announc.">
        <title>Complete Genome Sequence of Leifsonia xyli subsp. cynodontis Strain DSM46306, a Gram-Positive Bacterial Pathogen of Grasses.</title>
        <authorList>
            <person name="Monteiro-Vitorello C.B."/>
            <person name="Zerillo M.M."/>
            <person name="Van Sluys M.A."/>
            <person name="Camargo L.E."/>
            <person name="Kitajima J.P."/>
        </authorList>
    </citation>
    <scope>NUCLEOTIDE SEQUENCE [LARGE SCALE GENOMIC DNA]</scope>
    <source>
        <strain evidence="2 3">DSM 46306</strain>
    </source>
</reference>
<keyword evidence="3" id="KW-1185">Reference proteome</keyword>
<dbReference type="eggNOG" id="COG3311">
    <property type="taxonomic scope" value="Bacteria"/>
</dbReference>
<dbReference type="NCBIfam" id="TIGR01764">
    <property type="entry name" value="excise"/>
    <property type="match status" value="1"/>
</dbReference>
<dbReference type="STRING" id="1389489.O159_13670"/>
<dbReference type="Proteomes" id="UP000016743">
    <property type="component" value="Chromosome"/>
</dbReference>
<dbReference type="EMBL" id="CP006734">
    <property type="protein sequence ID" value="AGW41436.1"/>
    <property type="molecule type" value="Genomic_DNA"/>
</dbReference>
<dbReference type="KEGG" id="lxy:O159_13670"/>
<evidence type="ECO:0000313" key="3">
    <source>
        <dbReference type="Proteomes" id="UP000016743"/>
    </source>
</evidence>
<proteinExistence type="predicted"/>
<evidence type="ECO:0000259" key="1">
    <source>
        <dbReference type="Pfam" id="PF12728"/>
    </source>
</evidence>
<name>U3P6M0_LEIXC</name>
<organism evidence="2 3">
    <name type="scientific">Leifsonia xyli subsp. cynodontis DSM 46306</name>
    <dbReference type="NCBI Taxonomy" id="1389489"/>
    <lineage>
        <taxon>Bacteria</taxon>
        <taxon>Bacillati</taxon>
        <taxon>Actinomycetota</taxon>
        <taxon>Actinomycetes</taxon>
        <taxon>Micrococcales</taxon>
        <taxon>Microbacteriaceae</taxon>
        <taxon>Leifsonia</taxon>
    </lineage>
</organism>
<feature type="domain" description="Helix-turn-helix" evidence="1">
    <location>
        <begin position="100"/>
        <end position="151"/>
    </location>
</feature>
<protein>
    <recommendedName>
        <fullName evidence="1">Helix-turn-helix domain-containing protein</fullName>
    </recommendedName>
</protein>
<dbReference type="InterPro" id="IPR041657">
    <property type="entry name" value="HTH_17"/>
</dbReference>
<sequence>MQVRLHLYSNETKAASLLSKEAIMGAMTMGQTYLPGDEGELQRLHELFDREMSDRPRYYLVGADLDDRTEVPAAVYRVLQRVVEAMRLGQAVTIQPQSRVLTTQQAADLLGISRPTLVKLLDKGEIPFERNGTAHRRVALGDVLEYAERRRQAQYEAIAVTSVEDDEDLDEVLAQLRESRHRVAERRRSASAAS</sequence>
<dbReference type="AlphaFoldDB" id="U3P6M0"/>
<dbReference type="GO" id="GO:0003677">
    <property type="term" value="F:DNA binding"/>
    <property type="evidence" value="ECO:0007669"/>
    <property type="project" value="InterPro"/>
</dbReference>
<dbReference type="HOGENOM" id="CLU_106726_2_0_11"/>
<dbReference type="InterPro" id="IPR009061">
    <property type="entry name" value="DNA-bd_dom_put_sf"/>
</dbReference>
<dbReference type="PATRIC" id="fig|1389489.3.peg.1313"/>
<dbReference type="RefSeq" id="WP_021754887.1">
    <property type="nucleotide sequence ID" value="NC_022438.1"/>
</dbReference>
<dbReference type="Gene3D" id="1.10.1660.10">
    <property type="match status" value="1"/>
</dbReference>